<evidence type="ECO:0000256" key="1">
    <source>
        <dbReference type="ARBA" id="ARBA00004429"/>
    </source>
</evidence>
<dbReference type="InterPro" id="IPR004681">
    <property type="entry name" value="TRAP_DctM"/>
</dbReference>
<feature type="transmembrane region" description="Helical" evidence="7">
    <location>
        <begin position="424"/>
        <end position="442"/>
    </location>
</feature>
<feature type="transmembrane region" description="Helical" evidence="7">
    <location>
        <begin position="40"/>
        <end position="58"/>
    </location>
</feature>
<evidence type="ECO:0000256" key="7">
    <source>
        <dbReference type="SAM" id="Phobius"/>
    </source>
</evidence>
<feature type="transmembrane region" description="Helical" evidence="7">
    <location>
        <begin position="360"/>
        <end position="378"/>
    </location>
</feature>
<sequence length="608" mass="64858">MKKTVRGTGIILLALLALFPLLFRVFSAITGIPIASSDSVQVNLVFMFSAVAGVITSAQDKQLSLGILNEIMPFGIRRIISPILTALTSAVLGVLFLSAGSELFMIFTPEERLWGIPLRLVFAFLPLMYLGMLYLLFASRESKIAPLAGFIIAVPLAAGPLAGIWWSLTGNAAPDFFNSVFNLWISVSHSLLWPIIGILVLAAAFGLPIFIAMSGIAYAAFSQGGGYVEMIPLEYYGILTDKSIAAIPLFTLAGYLLADGSAGKRLLEVVRESVGWLRGGPVIAAVIVATFFTTFTGASGVTILALGGLLTMILTGSGSSKANAQSLVTASGSIGMLFPPSLAVIIYGTTNIFSVDIYDLFKGSIIPGVLMALSMIGIGIFRDRGSKRGAFSLPNLLKALVKGLPELILPAGIVLGYFTGFFTLMETASFCAVYAFVLEVFIRRDFNIREAAAVALKSIPVAGGVLVIVGAAKAVAYFMVDAGIPFLLTDLVAAFVHSRLLFLFLLNILLILVGCFMDLYSAILVVSPLIVPVAESFGIHPVHTGVIFLTNLALGFLTPPVGMNLFIASYTFEKPVMKIARDVLPYLAAQFLILMLITYIPWFSTALL</sequence>
<feature type="transmembrane region" description="Helical" evidence="7">
    <location>
        <begin position="583"/>
        <end position="602"/>
    </location>
</feature>
<evidence type="ECO:0000313" key="9">
    <source>
        <dbReference type="EMBL" id="MCD1655123.1"/>
    </source>
</evidence>
<feature type="transmembrane region" description="Helical" evidence="7">
    <location>
        <begin position="491"/>
        <end position="512"/>
    </location>
</feature>
<dbReference type="GO" id="GO:0022857">
    <property type="term" value="F:transmembrane transporter activity"/>
    <property type="evidence" value="ECO:0007669"/>
    <property type="project" value="TreeGrafter"/>
</dbReference>
<dbReference type="AlphaFoldDB" id="A0AAE3JJ56"/>
<dbReference type="NCBIfam" id="TIGR00786">
    <property type="entry name" value="dctM"/>
    <property type="match status" value="1"/>
</dbReference>
<feature type="transmembrane region" description="Helical" evidence="7">
    <location>
        <begin position="282"/>
        <end position="315"/>
    </location>
</feature>
<dbReference type="Pfam" id="PF06808">
    <property type="entry name" value="DctM"/>
    <property type="match status" value="1"/>
</dbReference>
<keyword evidence="5 7" id="KW-1133">Transmembrane helix</keyword>
<gene>
    <name evidence="9" type="ORF">K7J14_10470</name>
</gene>
<feature type="transmembrane region" description="Helical" evidence="7">
    <location>
        <begin position="399"/>
        <end position="418"/>
    </location>
</feature>
<accession>A0AAE3JJ56</accession>
<name>A0AAE3JJ56_9SPIR</name>
<evidence type="ECO:0000313" key="10">
    <source>
        <dbReference type="Proteomes" id="UP001198163"/>
    </source>
</evidence>
<evidence type="ECO:0000259" key="8">
    <source>
        <dbReference type="Pfam" id="PF06808"/>
    </source>
</evidence>
<feature type="transmembrane region" description="Helical" evidence="7">
    <location>
        <begin position="79"/>
        <end position="98"/>
    </location>
</feature>
<comment type="caution">
    <text evidence="9">The sequence shown here is derived from an EMBL/GenBank/DDBJ whole genome shotgun (WGS) entry which is preliminary data.</text>
</comment>
<comment type="subcellular location">
    <subcellularLocation>
        <location evidence="1">Cell inner membrane</location>
        <topology evidence="1">Multi-pass membrane protein</topology>
    </subcellularLocation>
</comment>
<feature type="transmembrane region" description="Helical" evidence="7">
    <location>
        <begin position="118"/>
        <end position="137"/>
    </location>
</feature>
<evidence type="ECO:0000256" key="6">
    <source>
        <dbReference type="ARBA" id="ARBA00023136"/>
    </source>
</evidence>
<feature type="transmembrane region" description="Helical" evidence="7">
    <location>
        <begin position="454"/>
        <end position="479"/>
    </location>
</feature>
<keyword evidence="10" id="KW-1185">Reference proteome</keyword>
<dbReference type="InterPro" id="IPR010656">
    <property type="entry name" value="DctM"/>
</dbReference>
<feature type="domain" description="TRAP C4-dicarboxylate transport system permease DctM subunit" evidence="8">
    <location>
        <begin position="197"/>
        <end position="603"/>
    </location>
</feature>
<organism evidence="9 10">
    <name type="scientific">Teretinema zuelzerae</name>
    <dbReference type="NCBI Taxonomy" id="156"/>
    <lineage>
        <taxon>Bacteria</taxon>
        <taxon>Pseudomonadati</taxon>
        <taxon>Spirochaetota</taxon>
        <taxon>Spirochaetia</taxon>
        <taxon>Spirochaetales</taxon>
        <taxon>Treponemataceae</taxon>
        <taxon>Teretinema</taxon>
    </lineage>
</organism>
<reference evidence="9" key="1">
    <citation type="submission" date="2021-08" db="EMBL/GenBank/DDBJ databases">
        <title>Comparative analyses of Brucepasteria parasyntrophica and Teretinema zuelzerae.</title>
        <authorList>
            <person name="Song Y."/>
            <person name="Brune A."/>
        </authorList>
    </citation>
    <scope>NUCLEOTIDE SEQUENCE</scope>
    <source>
        <strain evidence="9">DSM 1903</strain>
    </source>
</reference>
<dbReference type="RefSeq" id="WP_230758872.1">
    <property type="nucleotide sequence ID" value="NZ_JAINWA010000003.1"/>
</dbReference>
<dbReference type="EMBL" id="JAINWA010000003">
    <property type="protein sequence ID" value="MCD1655123.1"/>
    <property type="molecule type" value="Genomic_DNA"/>
</dbReference>
<feature type="transmembrane region" description="Helical" evidence="7">
    <location>
        <begin position="545"/>
        <end position="571"/>
    </location>
</feature>
<evidence type="ECO:0000256" key="3">
    <source>
        <dbReference type="ARBA" id="ARBA00022519"/>
    </source>
</evidence>
<feature type="transmembrane region" description="Helical" evidence="7">
    <location>
        <begin position="191"/>
        <end position="221"/>
    </location>
</feature>
<keyword evidence="4 7" id="KW-0812">Transmembrane</keyword>
<evidence type="ECO:0000256" key="4">
    <source>
        <dbReference type="ARBA" id="ARBA00022692"/>
    </source>
</evidence>
<protein>
    <submittedName>
        <fullName evidence="9">TRAP transporter large permease subunit</fullName>
    </submittedName>
</protein>
<evidence type="ECO:0000256" key="2">
    <source>
        <dbReference type="ARBA" id="ARBA00022475"/>
    </source>
</evidence>
<proteinExistence type="predicted"/>
<feature type="transmembrane region" description="Helical" evidence="7">
    <location>
        <begin position="519"/>
        <end position="539"/>
    </location>
</feature>
<feature type="transmembrane region" description="Helical" evidence="7">
    <location>
        <begin position="327"/>
        <end position="348"/>
    </location>
</feature>
<dbReference type="Proteomes" id="UP001198163">
    <property type="component" value="Unassembled WGS sequence"/>
</dbReference>
<dbReference type="GO" id="GO:0005886">
    <property type="term" value="C:plasma membrane"/>
    <property type="evidence" value="ECO:0007669"/>
    <property type="project" value="UniProtKB-SubCell"/>
</dbReference>
<dbReference type="PANTHER" id="PTHR33362">
    <property type="entry name" value="SIALIC ACID TRAP TRANSPORTER PERMEASE PROTEIN SIAT-RELATED"/>
    <property type="match status" value="1"/>
</dbReference>
<feature type="transmembrane region" description="Helical" evidence="7">
    <location>
        <begin position="144"/>
        <end position="168"/>
    </location>
</feature>
<keyword evidence="2" id="KW-1003">Cell membrane</keyword>
<keyword evidence="6 7" id="KW-0472">Membrane</keyword>
<keyword evidence="3" id="KW-0997">Cell inner membrane</keyword>
<evidence type="ECO:0000256" key="5">
    <source>
        <dbReference type="ARBA" id="ARBA00022989"/>
    </source>
</evidence>